<evidence type="ECO:0000256" key="1">
    <source>
        <dbReference type="SAM" id="MobiDB-lite"/>
    </source>
</evidence>
<keyword evidence="5" id="KW-1185">Reference proteome</keyword>
<dbReference type="Gene3D" id="2.40.128.630">
    <property type="match status" value="2"/>
</dbReference>
<gene>
    <name evidence="4" type="ORF">M0R88_07315</name>
</gene>
<dbReference type="Proteomes" id="UP000830434">
    <property type="component" value="Chromosome"/>
</dbReference>
<dbReference type="SMART" id="SM00564">
    <property type="entry name" value="PQQ"/>
    <property type="match status" value="9"/>
</dbReference>
<proteinExistence type="predicted"/>
<dbReference type="GeneID" id="72189652"/>
<keyword evidence="2" id="KW-0812">Transmembrane</keyword>
<dbReference type="InterPro" id="IPR002372">
    <property type="entry name" value="PQQ_rpt_dom"/>
</dbReference>
<dbReference type="RefSeq" id="WP_248656283.1">
    <property type="nucleotide sequence ID" value="NZ_CP096658.1"/>
</dbReference>
<dbReference type="Pfam" id="PF13360">
    <property type="entry name" value="PQQ_2"/>
    <property type="match status" value="3"/>
</dbReference>
<feature type="domain" description="Pyrrolo-quinoline quinone repeat" evidence="3">
    <location>
        <begin position="171"/>
        <end position="231"/>
    </location>
</feature>
<keyword evidence="2" id="KW-0472">Membrane</keyword>
<dbReference type="EMBL" id="CP096658">
    <property type="protein sequence ID" value="UPW01896.1"/>
    <property type="molecule type" value="Genomic_DNA"/>
</dbReference>
<feature type="domain" description="Pyrrolo-quinoline quinone repeat" evidence="3">
    <location>
        <begin position="73"/>
        <end position="168"/>
    </location>
</feature>
<dbReference type="PANTHER" id="PTHR34512:SF30">
    <property type="entry name" value="OUTER MEMBRANE PROTEIN ASSEMBLY FACTOR BAMB"/>
    <property type="match status" value="1"/>
</dbReference>
<feature type="transmembrane region" description="Helical" evidence="2">
    <location>
        <begin position="435"/>
        <end position="456"/>
    </location>
</feature>
<protein>
    <submittedName>
        <fullName evidence="4">PQQ-binding-like beta-propeller repeat protein</fullName>
    </submittedName>
</protein>
<accession>A0A8U0IMR6</accession>
<reference evidence="4" key="1">
    <citation type="submission" date="2022-04" db="EMBL/GenBank/DDBJ databases">
        <title>Diverse halophilic archaea isolated from saline environments.</title>
        <authorList>
            <person name="Cui H.-L."/>
        </authorList>
    </citation>
    <scope>NUCLEOTIDE SEQUENCE</scope>
    <source>
        <strain evidence="4">XZYJT40</strain>
    </source>
</reference>
<evidence type="ECO:0000313" key="4">
    <source>
        <dbReference type="EMBL" id="UPW01896.1"/>
    </source>
</evidence>
<evidence type="ECO:0000313" key="5">
    <source>
        <dbReference type="Proteomes" id="UP000830434"/>
    </source>
</evidence>
<feature type="region of interest" description="Disordered" evidence="1">
    <location>
        <begin position="625"/>
        <end position="683"/>
    </location>
</feature>
<dbReference type="InterPro" id="IPR018391">
    <property type="entry name" value="PQQ_b-propeller_rpt"/>
</dbReference>
<feature type="compositionally biased region" description="Acidic residues" evidence="1">
    <location>
        <begin position="663"/>
        <end position="674"/>
    </location>
</feature>
<dbReference type="PANTHER" id="PTHR34512">
    <property type="entry name" value="CELL SURFACE PROTEIN"/>
    <property type="match status" value="1"/>
</dbReference>
<keyword evidence="2" id="KW-1133">Transmembrane helix</keyword>
<dbReference type="KEGG" id="haxz:M0R88_07315"/>
<dbReference type="AlphaFoldDB" id="A0A8U0IMR6"/>
<dbReference type="Gene3D" id="2.40.10.480">
    <property type="match status" value="2"/>
</dbReference>
<sequence length="700" mass="73608">MKRSPTRRTFLAAASGLAAVAGSGRAASLDAARPAGLGDVSLGNAIDAVPDHPLAPTADVEWSVETDGERPLVRRSAADETIYVGTPTGVSAFAPDGTERWRRSVASVDSDWPVPVYPGDGAVYVEGKAGLRAFDAEDGDAKWHYSGDSGVATGHVDVSLVTPETVFLSENGVTALAAADGEERWRFEPDDPFWVRPKFDGGTVFAGTIRGHLYALDAADGSLRWHADRSADGPPRFLVAGVTDETVLAWDGEAGELYGFDRDDGALAWRFDPTTDSTGFPGVVLDRTAYLGDGRLVRAISTDGGTERWRYDAGENVVGWPRFDGRAGYFGTAGGVHAVSTDDGTRRWTFSTGADAPAYVAGVADGTVVAASEGDAVYGLDAERGRLRWRFGYTGDPRWFPQVAEDAVYVATGAGTVYGLSPPDSTPLYDAYRTVASPLGLGVGGLFAAAVSVAAYRHRERRRRTRDEADATDETADRSLADYDLGEAVAESDSVAGFDRTAVLTARNPADEPVAVMRFEADALPDAAFAGAVETWADLDVRGVLAVRAWDSDPVPWVATDPVDATLADRAADLSTPDLAHALADAAEAVHRAHRAGVLHGALSAETVWLADGEVRVGGWGLAAARRGESGDGETGASESGAGEPENSAGASPEPDVSRLAEIADELLPDDVLTDDSGNLLDGRDSALELADALRWAVRE</sequence>
<dbReference type="SUPFAM" id="SSF50998">
    <property type="entry name" value="Quinoprotein alcohol dehydrogenase-like"/>
    <property type="match status" value="2"/>
</dbReference>
<dbReference type="InterPro" id="IPR006311">
    <property type="entry name" value="TAT_signal"/>
</dbReference>
<feature type="compositionally biased region" description="Low complexity" evidence="1">
    <location>
        <begin position="635"/>
        <end position="652"/>
    </location>
</feature>
<organism evidence="4 5">
    <name type="scientific">Halorussus gelatinilyticus</name>
    <dbReference type="NCBI Taxonomy" id="2937524"/>
    <lineage>
        <taxon>Archaea</taxon>
        <taxon>Methanobacteriati</taxon>
        <taxon>Methanobacteriota</taxon>
        <taxon>Stenosarchaea group</taxon>
        <taxon>Halobacteria</taxon>
        <taxon>Halobacteriales</taxon>
        <taxon>Haladaptataceae</taxon>
        <taxon>Halorussus</taxon>
    </lineage>
</organism>
<dbReference type="Gene3D" id="1.10.510.10">
    <property type="entry name" value="Transferase(Phosphotransferase) domain 1"/>
    <property type="match status" value="1"/>
</dbReference>
<evidence type="ECO:0000256" key="2">
    <source>
        <dbReference type="SAM" id="Phobius"/>
    </source>
</evidence>
<name>A0A8U0IMR6_9EURY</name>
<dbReference type="PROSITE" id="PS51318">
    <property type="entry name" value="TAT"/>
    <property type="match status" value="1"/>
</dbReference>
<dbReference type="InterPro" id="IPR011047">
    <property type="entry name" value="Quinoprotein_ADH-like_sf"/>
</dbReference>
<feature type="domain" description="Pyrrolo-quinoline quinone repeat" evidence="3">
    <location>
        <begin position="334"/>
        <end position="444"/>
    </location>
</feature>
<evidence type="ECO:0000259" key="3">
    <source>
        <dbReference type="Pfam" id="PF13360"/>
    </source>
</evidence>